<feature type="transmembrane region" description="Helical" evidence="1">
    <location>
        <begin position="311"/>
        <end position="329"/>
    </location>
</feature>
<dbReference type="Pfam" id="PF09925">
    <property type="entry name" value="DUF2157"/>
    <property type="match status" value="1"/>
</dbReference>
<keyword evidence="4" id="KW-1185">Reference proteome</keyword>
<evidence type="ECO:0000313" key="4">
    <source>
        <dbReference type="Proteomes" id="UP001556196"/>
    </source>
</evidence>
<comment type="caution">
    <text evidence="3">The sequence shown here is derived from an EMBL/GenBank/DDBJ whole genome shotgun (WGS) entry which is preliminary data.</text>
</comment>
<gene>
    <name evidence="3" type="ORF">ABUE31_04670</name>
</gene>
<dbReference type="Proteomes" id="UP001556196">
    <property type="component" value="Unassembled WGS sequence"/>
</dbReference>
<proteinExistence type="predicted"/>
<feature type="transmembrane region" description="Helical" evidence="1">
    <location>
        <begin position="335"/>
        <end position="354"/>
    </location>
</feature>
<keyword evidence="1" id="KW-0472">Membrane</keyword>
<reference evidence="3 4" key="1">
    <citation type="submission" date="2024-06" db="EMBL/GenBank/DDBJ databases">
        <authorList>
            <person name="Tuo L."/>
        </authorList>
    </citation>
    <scope>NUCLEOTIDE SEQUENCE [LARGE SCALE GENOMIC DNA]</scope>
    <source>
        <strain evidence="3 4">ZMM04-5</strain>
    </source>
</reference>
<feature type="domain" description="DUF2157" evidence="2">
    <location>
        <begin position="14"/>
        <end position="153"/>
    </location>
</feature>
<dbReference type="RefSeq" id="WP_367722321.1">
    <property type="nucleotide sequence ID" value="NZ_JBFOCI010000001.1"/>
</dbReference>
<feature type="transmembrane region" description="Helical" evidence="1">
    <location>
        <begin position="224"/>
        <end position="243"/>
    </location>
</feature>
<keyword evidence="1" id="KW-0812">Transmembrane</keyword>
<feature type="transmembrane region" description="Helical" evidence="1">
    <location>
        <begin position="133"/>
        <end position="166"/>
    </location>
</feature>
<dbReference type="EMBL" id="JBFOCI010000001">
    <property type="protein sequence ID" value="MEW9805280.1"/>
    <property type="molecule type" value="Genomic_DNA"/>
</dbReference>
<feature type="transmembrane region" description="Helical" evidence="1">
    <location>
        <begin position="43"/>
        <end position="64"/>
    </location>
</feature>
<evidence type="ECO:0000256" key="1">
    <source>
        <dbReference type="SAM" id="Phobius"/>
    </source>
</evidence>
<feature type="transmembrane region" description="Helical" evidence="1">
    <location>
        <begin position="76"/>
        <end position="93"/>
    </location>
</feature>
<evidence type="ECO:0000259" key="2">
    <source>
        <dbReference type="Pfam" id="PF09925"/>
    </source>
</evidence>
<organism evidence="3 4">
    <name type="scientific">Mesorhizobium marinum</name>
    <dbReference type="NCBI Taxonomy" id="3228790"/>
    <lineage>
        <taxon>Bacteria</taxon>
        <taxon>Pseudomonadati</taxon>
        <taxon>Pseudomonadota</taxon>
        <taxon>Alphaproteobacteria</taxon>
        <taxon>Hyphomicrobiales</taxon>
        <taxon>Phyllobacteriaceae</taxon>
        <taxon>Mesorhizobium</taxon>
    </lineage>
</organism>
<feature type="transmembrane region" description="Helical" evidence="1">
    <location>
        <begin position="255"/>
        <end position="274"/>
    </location>
</feature>
<feature type="transmembrane region" description="Helical" evidence="1">
    <location>
        <begin position="178"/>
        <end position="196"/>
    </location>
</feature>
<protein>
    <submittedName>
        <fullName evidence="3">DUF2157 domain-containing protein</fullName>
    </submittedName>
</protein>
<keyword evidence="1" id="KW-1133">Transmembrane helix</keyword>
<name>A0ABV3QWR5_9HYPH</name>
<accession>A0ABV3QWR5</accession>
<sequence length="371" mass="38630">MASYATRVRTDAARWAAEGIIDAKAAAAIVADVEAHDRRSLSFGSILAVMAALLFGAAILIFVAANWEAIPRLARVGALFAVIAFGYVGGAVLKLRDHAAIAEAVWLVAAAAFGGSIALIGQMYHLSGDETDAILTWCAGTAVAAAALRSGPLTIAAVTLAAAWMFLREVDFWRDTTFPYHFLAIAAVLWLISRWTGSARARHLLLLSLVLYGVLLAAETDILSVAPVLAAISAAVFGVAIALPGDVEKVARIDGMLPVHALLGFLTGMALTQFEIGDTAGPGFAIAAAATLAGIVAAVVLAGRESRGLRWIAYVGFAFELCLIYVVMIEGMLGTAGFFLVAGLILGLFALVVIRIEKRMAAPHGLQGASS</sequence>
<feature type="transmembrane region" description="Helical" evidence="1">
    <location>
        <begin position="99"/>
        <end position="121"/>
    </location>
</feature>
<evidence type="ECO:0000313" key="3">
    <source>
        <dbReference type="EMBL" id="MEW9805280.1"/>
    </source>
</evidence>
<feature type="transmembrane region" description="Helical" evidence="1">
    <location>
        <begin position="280"/>
        <end position="302"/>
    </location>
</feature>
<dbReference type="InterPro" id="IPR018677">
    <property type="entry name" value="DUF2157"/>
</dbReference>